<dbReference type="Pfam" id="PF01208">
    <property type="entry name" value="URO-D"/>
    <property type="match status" value="1"/>
</dbReference>
<organism evidence="2 3">
    <name type="scientific">Biomphalaria pfeifferi</name>
    <name type="common">Bloodfluke planorb</name>
    <name type="synonym">Freshwater snail</name>
    <dbReference type="NCBI Taxonomy" id="112525"/>
    <lineage>
        <taxon>Eukaryota</taxon>
        <taxon>Metazoa</taxon>
        <taxon>Spiralia</taxon>
        <taxon>Lophotrochozoa</taxon>
        <taxon>Mollusca</taxon>
        <taxon>Gastropoda</taxon>
        <taxon>Heterobranchia</taxon>
        <taxon>Euthyneura</taxon>
        <taxon>Panpulmonata</taxon>
        <taxon>Hygrophila</taxon>
        <taxon>Lymnaeoidea</taxon>
        <taxon>Planorbidae</taxon>
        <taxon>Biomphalaria</taxon>
    </lineage>
</organism>
<reference evidence="2" key="2">
    <citation type="submission" date="2023-04" db="EMBL/GenBank/DDBJ databases">
        <authorList>
            <person name="Bu L."/>
            <person name="Lu L."/>
            <person name="Laidemitt M.R."/>
            <person name="Zhang S.M."/>
            <person name="Mutuku M."/>
            <person name="Mkoji G."/>
            <person name="Steinauer M."/>
            <person name="Loker E.S."/>
        </authorList>
    </citation>
    <scope>NUCLEOTIDE SEQUENCE</scope>
    <source>
        <strain evidence="2">KasaAsao</strain>
        <tissue evidence="2">Whole Snail</tissue>
    </source>
</reference>
<dbReference type="SUPFAM" id="SSF51726">
    <property type="entry name" value="UROD/MetE-like"/>
    <property type="match status" value="1"/>
</dbReference>
<gene>
    <name evidence="2" type="ORF">Bpfe_031564</name>
</gene>
<evidence type="ECO:0000259" key="1">
    <source>
        <dbReference type="PROSITE" id="PS00907"/>
    </source>
</evidence>
<feature type="domain" description="Uroporphyrinogen decarboxylase (URO-D)" evidence="1">
    <location>
        <begin position="18"/>
        <end position="34"/>
    </location>
</feature>
<reference evidence="2" key="1">
    <citation type="journal article" date="2023" name="PLoS Negl. Trop. Dis.">
        <title>A genome sequence for Biomphalaria pfeifferi, the major vector snail for the human-infecting parasite Schistosoma mansoni.</title>
        <authorList>
            <person name="Bu L."/>
            <person name="Lu L."/>
            <person name="Laidemitt M.R."/>
            <person name="Zhang S.M."/>
            <person name="Mutuku M."/>
            <person name="Mkoji G."/>
            <person name="Steinauer M."/>
            <person name="Loker E.S."/>
        </authorList>
    </citation>
    <scope>NUCLEOTIDE SEQUENCE</scope>
    <source>
        <strain evidence="2">KasaAsao</strain>
    </source>
</reference>
<dbReference type="GO" id="GO:0004853">
    <property type="term" value="F:uroporphyrinogen decarboxylase activity"/>
    <property type="evidence" value="ECO:0007669"/>
    <property type="project" value="InterPro"/>
</dbReference>
<sequence length="230" mass="25505">MQAVKMTKEKLNGRVPLIGFSGSPWTLATYMVEGKGSKNFDVIKSFVYNEPEAAHKLLQILADSVVEYLEAKIDAGCDAVQIFDTWASILSPADFEEYSLKYIAYICEKIEAKGAPVIVFAKGVGSYQNLAELKCNVLGVDWTKELSRVRAEISGKKSLQGNLDPTVLFAQKEKIRKETERVLRSYGEGGGHIFNLGHGILPKTPVENVQYLVECLRELSVKQENELAAD</sequence>
<protein>
    <submittedName>
        <fullName evidence="2">Uroporphyrinogen decarboxylase</fullName>
    </submittedName>
</protein>
<name>A0AAD8ANE0_BIOPF</name>
<dbReference type="Proteomes" id="UP001233172">
    <property type="component" value="Unassembled WGS sequence"/>
</dbReference>
<proteinExistence type="predicted"/>
<dbReference type="PANTHER" id="PTHR21091">
    <property type="entry name" value="METHYLTETRAHYDROFOLATE:HOMOCYSTEINE METHYLTRANSFERASE RELATED"/>
    <property type="match status" value="1"/>
</dbReference>
<dbReference type="InterPro" id="IPR038071">
    <property type="entry name" value="UROD/MetE-like_sf"/>
</dbReference>
<dbReference type="GO" id="GO:0006783">
    <property type="term" value="P:heme biosynthetic process"/>
    <property type="evidence" value="ECO:0007669"/>
    <property type="project" value="TreeGrafter"/>
</dbReference>
<keyword evidence="3" id="KW-1185">Reference proteome</keyword>
<dbReference type="InterPro" id="IPR000257">
    <property type="entry name" value="Uroporphyrinogen_deCOase"/>
</dbReference>
<comment type="caution">
    <text evidence="2">The sequence shown here is derived from an EMBL/GenBank/DDBJ whole genome shotgun (WGS) entry which is preliminary data.</text>
</comment>
<dbReference type="EMBL" id="JASAOG010000495">
    <property type="protein sequence ID" value="KAK0038703.1"/>
    <property type="molecule type" value="Genomic_DNA"/>
</dbReference>
<dbReference type="GO" id="GO:0005829">
    <property type="term" value="C:cytosol"/>
    <property type="evidence" value="ECO:0007669"/>
    <property type="project" value="TreeGrafter"/>
</dbReference>
<dbReference type="PANTHER" id="PTHR21091:SF169">
    <property type="entry name" value="UROPORPHYRINOGEN DECARBOXYLASE"/>
    <property type="match status" value="1"/>
</dbReference>
<evidence type="ECO:0000313" key="3">
    <source>
        <dbReference type="Proteomes" id="UP001233172"/>
    </source>
</evidence>
<accession>A0AAD8ANE0</accession>
<evidence type="ECO:0000313" key="2">
    <source>
        <dbReference type="EMBL" id="KAK0038703.1"/>
    </source>
</evidence>
<dbReference type="AlphaFoldDB" id="A0AAD8ANE0"/>
<dbReference type="Gene3D" id="3.20.20.210">
    <property type="match status" value="1"/>
</dbReference>
<dbReference type="PROSITE" id="PS00907">
    <property type="entry name" value="UROD_2"/>
    <property type="match status" value="1"/>
</dbReference>